<dbReference type="Gene3D" id="2.60.40.790">
    <property type="match status" value="1"/>
</dbReference>
<organism evidence="1 2">
    <name type="scientific">Capsicum annuum</name>
    <name type="common">Capsicum pepper</name>
    <dbReference type="NCBI Taxonomy" id="4072"/>
    <lineage>
        <taxon>Eukaryota</taxon>
        <taxon>Viridiplantae</taxon>
        <taxon>Streptophyta</taxon>
        <taxon>Embryophyta</taxon>
        <taxon>Tracheophyta</taxon>
        <taxon>Spermatophyta</taxon>
        <taxon>Magnoliopsida</taxon>
        <taxon>eudicotyledons</taxon>
        <taxon>Gunneridae</taxon>
        <taxon>Pentapetalae</taxon>
        <taxon>asterids</taxon>
        <taxon>lamiids</taxon>
        <taxon>Solanales</taxon>
        <taxon>Solanaceae</taxon>
        <taxon>Solanoideae</taxon>
        <taxon>Capsiceae</taxon>
        <taxon>Capsicum</taxon>
    </lineage>
</organism>
<sequence length="293" mass="32436">MEDELRPGCWGSFGGGGAVTKTSGVMTRSSFTTGHGLRKLYEKRWRSFEKFQTAMVSSSASPAREEWDNVIAYTGSVSLEKAGTLVGSVDVSESMDEYLFCVSLPGVITDEKVISCEVRPDGRILIKGESATGESMVCKHSMVFKMQTQNLCPPGEFTVSIQLPDGWEKPNIEDWEQCSVDSRTRSHWQHGGRVCGKKKQELVEYICSLFVQKVADKPEVTAQSSVEQKTMETTLASEQWKKVSIAAHVMQQPPVSGRKHQLGLIEPVTKEEAIKALNDINDSKAPRFDGYNS</sequence>
<dbReference type="Gramene" id="PHT71827">
    <property type="protein sequence ID" value="PHT71827"/>
    <property type="gene ID" value="T459_22612"/>
</dbReference>
<proteinExistence type="predicted"/>
<evidence type="ECO:0000313" key="2">
    <source>
        <dbReference type="Proteomes" id="UP000222542"/>
    </source>
</evidence>
<dbReference type="GO" id="GO:0005634">
    <property type="term" value="C:nucleus"/>
    <property type="evidence" value="ECO:0000318"/>
    <property type="project" value="GO_Central"/>
</dbReference>
<reference evidence="1 2" key="2">
    <citation type="journal article" date="2017" name="Genome Biol.">
        <title>New reference genome sequences of hot pepper reveal the massive evolution of plant disease-resistance genes by retroduplication.</title>
        <authorList>
            <person name="Kim S."/>
            <person name="Park J."/>
            <person name="Yeom S.I."/>
            <person name="Kim Y.M."/>
            <person name="Seo E."/>
            <person name="Kim K.T."/>
            <person name="Kim M.S."/>
            <person name="Lee J.M."/>
            <person name="Cheong K."/>
            <person name="Shin H.S."/>
            <person name="Kim S.B."/>
            <person name="Han K."/>
            <person name="Lee J."/>
            <person name="Park M."/>
            <person name="Lee H.A."/>
            <person name="Lee H.Y."/>
            <person name="Lee Y."/>
            <person name="Oh S."/>
            <person name="Lee J.H."/>
            <person name="Choi E."/>
            <person name="Choi E."/>
            <person name="Lee S.E."/>
            <person name="Jeon J."/>
            <person name="Kim H."/>
            <person name="Choi G."/>
            <person name="Song H."/>
            <person name="Lee J."/>
            <person name="Lee S.C."/>
            <person name="Kwon J.K."/>
            <person name="Lee H.Y."/>
            <person name="Koo N."/>
            <person name="Hong Y."/>
            <person name="Kim R.W."/>
            <person name="Kang W.H."/>
            <person name="Huh J.H."/>
            <person name="Kang B.C."/>
            <person name="Yang T.J."/>
            <person name="Lee Y.H."/>
            <person name="Bennetzen J.L."/>
            <person name="Choi D."/>
        </authorList>
    </citation>
    <scope>NUCLEOTIDE SEQUENCE [LARGE SCALE GENOMIC DNA]</scope>
    <source>
        <strain evidence="2">cv. CM334</strain>
    </source>
</reference>
<dbReference type="Proteomes" id="UP000222542">
    <property type="component" value="Unassembled WGS sequence"/>
</dbReference>
<protein>
    <submittedName>
        <fullName evidence="1">Alpha-crystallin domain-containing protein 22.3</fullName>
    </submittedName>
</protein>
<accession>A0A2G2YPZ7</accession>
<dbReference type="PANTHER" id="PTHR34661:SF8">
    <property type="entry name" value="ALPHA-CRYSTALLIN DOMAIN-CONTAINING PROTEIN 22.3"/>
    <property type="match status" value="1"/>
</dbReference>
<gene>
    <name evidence="1" type="ORF">T459_22612</name>
</gene>
<reference evidence="1 2" key="1">
    <citation type="journal article" date="2014" name="Nat. Genet.">
        <title>Genome sequence of the hot pepper provides insights into the evolution of pungency in Capsicum species.</title>
        <authorList>
            <person name="Kim S."/>
            <person name="Park M."/>
            <person name="Yeom S.I."/>
            <person name="Kim Y.M."/>
            <person name="Lee J.M."/>
            <person name="Lee H.A."/>
            <person name="Seo E."/>
            <person name="Choi J."/>
            <person name="Cheong K."/>
            <person name="Kim K.T."/>
            <person name="Jung K."/>
            <person name="Lee G.W."/>
            <person name="Oh S.K."/>
            <person name="Bae C."/>
            <person name="Kim S.B."/>
            <person name="Lee H.Y."/>
            <person name="Kim S.Y."/>
            <person name="Kim M.S."/>
            <person name="Kang B.C."/>
            <person name="Jo Y.D."/>
            <person name="Yang H.B."/>
            <person name="Jeong H.J."/>
            <person name="Kang W.H."/>
            <person name="Kwon J.K."/>
            <person name="Shin C."/>
            <person name="Lim J.Y."/>
            <person name="Park J.H."/>
            <person name="Huh J.H."/>
            <person name="Kim J.S."/>
            <person name="Kim B.D."/>
            <person name="Cohen O."/>
            <person name="Paran I."/>
            <person name="Suh M.C."/>
            <person name="Lee S.B."/>
            <person name="Kim Y.K."/>
            <person name="Shin Y."/>
            <person name="Noh S.J."/>
            <person name="Park J."/>
            <person name="Seo Y.S."/>
            <person name="Kwon S.Y."/>
            <person name="Kim H.A."/>
            <person name="Park J.M."/>
            <person name="Kim H.J."/>
            <person name="Choi S.B."/>
            <person name="Bosland P.W."/>
            <person name="Reeves G."/>
            <person name="Jo S.H."/>
            <person name="Lee B.W."/>
            <person name="Cho H.T."/>
            <person name="Choi H.S."/>
            <person name="Lee M.S."/>
            <person name="Yu Y."/>
            <person name="Do Choi Y."/>
            <person name="Park B.S."/>
            <person name="van Deynze A."/>
            <person name="Ashrafi H."/>
            <person name="Hill T."/>
            <person name="Kim W.T."/>
            <person name="Pai H.S."/>
            <person name="Ahn H.K."/>
            <person name="Yeam I."/>
            <person name="Giovannoni J.J."/>
            <person name="Rose J.K."/>
            <person name="Sorensen I."/>
            <person name="Lee S.J."/>
            <person name="Kim R.W."/>
            <person name="Choi I.Y."/>
            <person name="Choi B.S."/>
            <person name="Lim J.S."/>
            <person name="Lee Y.H."/>
            <person name="Choi D."/>
        </authorList>
    </citation>
    <scope>NUCLEOTIDE SEQUENCE [LARGE SCALE GENOMIC DNA]</scope>
    <source>
        <strain evidence="2">cv. CM334</strain>
    </source>
</reference>
<comment type="caution">
    <text evidence="1">The sequence shown here is derived from an EMBL/GenBank/DDBJ whole genome shotgun (WGS) entry which is preliminary data.</text>
</comment>
<dbReference type="CDD" id="cd06464">
    <property type="entry name" value="ACD_sHsps-like"/>
    <property type="match status" value="1"/>
</dbReference>
<dbReference type="AlphaFoldDB" id="A0A2G2YPZ7"/>
<name>A0A2G2YPZ7_CAPAN</name>
<evidence type="ECO:0000313" key="1">
    <source>
        <dbReference type="EMBL" id="PHT71827.1"/>
    </source>
</evidence>
<dbReference type="InterPro" id="IPR039321">
    <property type="entry name" value="IDM2/3-like"/>
</dbReference>
<dbReference type="InterPro" id="IPR008978">
    <property type="entry name" value="HSP20-like_chaperone"/>
</dbReference>
<dbReference type="PANTHER" id="PTHR34661">
    <property type="entry name" value="INCREASED DNA METHYLATION 3"/>
    <property type="match status" value="1"/>
</dbReference>
<dbReference type="EMBL" id="AYRZ02000009">
    <property type="protein sequence ID" value="PHT71827.1"/>
    <property type="molecule type" value="Genomic_DNA"/>
</dbReference>
<keyword evidence="2" id="KW-1185">Reference proteome</keyword>